<evidence type="ECO:0000313" key="5">
    <source>
        <dbReference type="EMBL" id="WXB19847.1"/>
    </source>
</evidence>
<gene>
    <name evidence="5" type="ORF">LZC94_21810</name>
</gene>
<evidence type="ECO:0000313" key="6">
    <source>
        <dbReference type="Proteomes" id="UP001370348"/>
    </source>
</evidence>
<dbReference type="Gene3D" id="2.180.10.10">
    <property type="entry name" value="RHS repeat-associated core"/>
    <property type="match status" value="2"/>
</dbReference>
<evidence type="ECO:0000259" key="3">
    <source>
        <dbReference type="Pfam" id="PF20148"/>
    </source>
</evidence>
<evidence type="ECO:0000256" key="2">
    <source>
        <dbReference type="SAM" id="MobiDB-lite"/>
    </source>
</evidence>
<dbReference type="InterPro" id="IPR022385">
    <property type="entry name" value="Rhs_assc_core"/>
</dbReference>
<dbReference type="RefSeq" id="WP_394829445.1">
    <property type="nucleotide sequence ID" value="NZ_CP089984.1"/>
</dbReference>
<dbReference type="Proteomes" id="UP001370348">
    <property type="component" value="Chromosome"/>
</dbReference>
<name>A0ABZ2MBD8_9BACT</name>
<feature type="compositionally biased region" description="Basic and acidic residues" evidence="2">
    <location>
        <begin position="1188"/>
        <end position="1198"/>
    </location>
</feature>
<dbReference type="InterPro" id="IPR050708">
    <property type="entry name" value="T6SS_VgrG/RHS"/>
</dbReference>
<dbReference type="PANTHER" id="PTHR32305:SF15">
    <property type="entry name" value="PROTEIN RHSA-RELATED"/>
    <property type="match status" value="1"/>
</dbReference>
<feature type="domain" description="Teneurin-like YD-shell" evidence="4">
    <location>
        <begin position="734"/>
        <end position="977"/>
    </location>
</feature>
<feature type="compositionally biased region" description="Basic and acidic residues" evidence="2">
    <location>
        <begin position="1135"/>
        <end position="1171"/>
    </location>
</feature>
<dbReference type="Pfam" id="PF20148">
    <property type="entry name" value="DUF6531"/>
    <property type="match status" value="1"/>
</dbReference>
<feature type="compositionally biased region" description="Basic and acidic residues" evidence="2">
    <location>
        <begin position="1062"/>
        <end position="1077"/>
    </location>
</feature>
<dbReference type="NCBIfam" id="TIGR01643">
    <property type="entry name" value="YD_repeat_2x"/>
    <property type="match status" value="1"/>
</dbReference>
<dbReference type="EMBL" id="CP089984">
    <property type="protein sequence ID" value="WXB19847.1"/>
    <property type="molecule type" value="Genomic_DNA"/>
</dbReference>
<keyword evidence="1" id="KW-0677">Repeat</keyword>
<protein>
    <submittedName>
        <fullName evidence="5">DUF6531 domain-containing protein</fullName>
    </submittedName>
</protein>
<sequence length="1249" mass="140008">MGRPLRARSEDALRFVGDPVDVITGALVEATYDFRLEAPFPFEFVRHYSSANGDRHRGLGWGHRHDLDHELEFTYHHTVRYTAPDGTQITFPLLRADGERAATLGYQLERVRSNGYRVHLPDEELGVLEFELARPDWPARLVAIAHPAGTTRLDYDPATGLLSFITDSLGRTVRIHWTTFSDPRRRGATYPQMASFVLLASPSPVSSVSSATSASSAKDELLLTYHYDAHGHLIGGTDRYRHSFAFEYDARSRMTKLVDRRGYAFQYAYDSRGRCVYSGAVDGVEQVKLEYLDGATIVTLADGGQWLYEHPNGFLERILDPYGGEHRRELDADGALAAETDAAGRRFEIVRDDAGKALGRRDSVGELWPLDEAPEEPEHFVPSNAREWEYGAIPPDTYGLPIRRHLEIDGLPAHVVDALTPKATGDTSIDFADRWKETTVKDVQGLALRAERLDGSRCSWSYDASANCTRYTDFDGSTWRTSFVSWNRIYQITNPLGIVTEHVHSRRLELLRVIDASGLTIDFDYDLKNRVTGIRRDGVVEETYAYDASDELVEKLDARGHWLLRIEREDEGRRETLHLASGEKQELVYTPARQLASATVEGADGTKDAYDFAYDTSGRRTRDVRNAAGVRRRFVSDGLAEVEVLGRFVTHYARGERNTLAIVDPTGAAHVVQSCDGGVVRRTMSNGVTEVSHYHPHGYCLAKFAYTSQQPPWSRFYERSREGNLLASHDSARGVHRYSYDAAHRLVGETLPDGTTGTFRYSNGGTLIESPQLRGATISGQRLFDANGSRLEYDHRDSICARRTPAGTFRLTHDASDQLVAIEEPSFGKWSARYDMLGRRIESTFNGQTTTFYWDTDRLAAEVLPDGRLRVYVYADEIALTPVSFIDYASVDAEPESGTRYFVLANHLGAPEVVQDDTGTVVWRGRYEAYGTVHVEVGADFHQPLRWPGHYFDGATGLHYARFRYYSPELGQFLQSDPQGISGGYDLHGYAEGNPLLYVDVQGLSAQCPKTKPAAKKKQGRPKTKGAKPPAKKKPKSARESLPKSRQKHYRDKIKAAKGNRKKQDDARYDWYKEGFKKKNPGGKPMSRKEWDASAEQARSNRRKGTAMESKSRAALEKTTGRKLEDNNSPPGGKKPAEKYGTRPDSVGRNEDGKVDFTHDNKHFTGGKDGKGNQVQNNDAQMQAQRQMAKDNGGEHHVTLSSDNPSLKGDPPQPRPSGPLGKESNVHYYDKNEDKITHTWNSEMGEWEP</sequence>
<dbReference type="InterPro" id="IPR006530">
    <property type="entry name" value="YD"/>
</dbReference>
<evidence type="ECO:0000256" key="1">
    <source>
        <dbReference type="ARBA" id="ARBA00022737"/>
    </source>
</evidence>
<feature type="region of interest" description="Disordered" evidence="2">
    <location>
        <begin position="1009"/>
        <end position="1231"/>
    </location>
</feature>
<organism evidence="5 6">
    <name type="scientific">Pendulispora albinea</name>
    <dbReference type="NCBI Taxonomy" id="2741071"/>
    <lineage>
        <taxon>Bacteria</taxon>
        <taxon>Pseudomonadati</taxon>
        <taxon>Myxococcota</taxon>
        <taxon>Myxococcia</taxon>
        <taxon>Myxococcales</taxon>
        <taxon>Sorangiineae</taxon>
        <taxon>Pendulisporaceae</taxon>
        <taxon>Pendulispora</taxon>
    </lineage>
</organism>
<feature type="compositionally biased region" description="Basic residues" evidence="2">
    <location>
        <begin position="1045"/>
        <end position="1061"/>
    </location>
</feature>
<accession>A0ABZ2MBD8</accession>
<dbReference type="InterPro" id="IPR056823">
    <property type="entry name" value="TEN-like_YD-shell"/>
</dbReference>
<dbReference type="PANTHER" id="PTHR32305">
    <property type="match status" value="1"/>
</dbReference>
<evidence type="ECO:0000259" key="4">
    <source>
        <dbReference type="Pfam" id="PF25023"/>
    </source>
</evidence>
<feature type="compositionally biased region" description="Basic and acidic residues" evidence="2">
    <location>
        <begin position="1110"/>
        <end position="1126"/>
    </location>
</feature>
<dbReference type="InterPro" id="IPR045351">
    <property type="entry name" value="DUF6531"/>
</dbReference>
<feature type="domain" description="DUF6531" evidence="3">
    <location>
        <begin position="17"/>
        <end position="91"/>
    </location>
</feature>
<reference evidence="5 6" key="1">
    <citation type="submission" date="2021-12" db="EMBL/GenBank/DDBJ databases">
        <title>Discovery of the Pendulisporaceae a myxobacterial family with distinct sporulation behavior and unique specialized metabolism.</title>
        <authorList>
            <person name="Garcia R."/>
            <person name="Popoff A."/>
            <person name="Bader C.D."/>
            <person name="Loehr J."/>
            <person name="Walesch S."/>
            <person name="Walt C."/>
            <person name="Boldt J."/>
            <person name="Bunk B."/>
            <person name="Haeckl F.J.F.P.J."/>
            <person name="Gunesch A.P."/>
            <person name="Birkelbach J."/>
            <person name="Nuebel U."/>
            <person name="Pietschmann T."/>
            <person name="Bach T."/>
            <person name="Mueller R."/>
        </authorList>
    </citation>
    <scope>NUCLEOTIDE SEQUENCE [LARGE SCALE GENOMIC DNA]</scope>
    <source>
        <strain evidence="5 6">MSr11954</strain>
    </source>
</reference>
<dbReference type="Pfam" id="PF25023">
    <property type="entry name" value="TEN_YD-shell"/>
    <property type="match status" value="1"/>
</dbReference>
<dbReference type="PRINTS" id="PR00394">
    <property type="entry name" value="RHSPROTEIN"/>
</dbReference>
<keyword evidence="6" id="KW-1185">Reference proteome</keyword>
<feature type="compositionally biased region" description="Basic residues" evidence="2">
    <location>
        <begin position="1013"/>
        <end position="1036"/>
    </location>
</feature>
<feature type="compositionally biased region" description="Polar residues" evidence="2">
    <location>
        <begin position="1173"/>
        <end position="1186"/>
    </location>
</feature>
<dbReference type="NCBIfam" id="TIGR03696">
    <property type="entry name" value="Rhs_assc_core"/>
    <property type="match status" value="1"/>
</dbReference>
<proteinExistence type="predicted"/>